<dbReference type="PROSITE" id="PS01117">
    <property type="entry name" value="HTH_MARR_1"/>
    <property type="match status" value="1"/>
</dbReference>
<dbReference type="InterPro" id="IPR036390">
    <property type="entry name" value="WH_DNA-bd_sf"/>
</dbReference>
<accession>A0A517PVA4</accession>
<gene>
    <name evidence="5" type="primary">marR_2</name>
    <name evidence="5" type="ORF">HG66A1_51120</name>
</gene>
<dbReference type="Gene3D" id="1.10.10.10">
    <property type="entry name" value="Winged helix-like DNA-binding domain superfamily/Winged helix DNA-binding domain"/>
    <property type="match status" value="1"/>
</dbReference>
<dbReference type="CDD" id="cd00090">
    <property type="entry name" value="HTH_ARSR"/>
    <property type="match status" value="1"/>
</dbReference>
<reference evidence="5 6" key="1">
    <citation type="submission" date="2019-02" db="EMBL/GenBank/DDBJ databases">
        <title>Deep-cultivation of Planctomycetes and their phenomic and genomic characterization uncovers novel biology.</title>
        <authorList>
            <person name="Wiegand S."/>
            <person name="Jogler M."/>
            <person name="Boedeker C."/>
            <person name="Pinto D."/>
            <person name="Vollmers J."/>
            <person name="Rivas-Marin E."/>
            <person name="Kohn T."/>
            <person name="Peeters S.H."/>
            <person name="Heuer A."/>
            <person name="Rast P."/>
            <person name="Oberbeckmann S."/>
            <person name="Bunk B."/>
            <person name="Jeske O."/>
            <person name="Meyerdierks A."/>
            <person name="Storesund J.E."/>
            <person name="Kallscheuer N."/>
            <person name="Luecker S."/>
            <person name="Lage O.M."/>
            <person name="Pohl T."/>
            <person name="Merkel B.J."/>
            <person name="Hornburger P."/>
            <person name="Mueller R.-W."/>
            <person name="Bruemmer F."/>
            <person name="Labrenz M."/>
            <person name="Spormann A.M."/>
            <person name="Op den Camp H."/>
            <person name="Overmann J."/>
            <person name="Amann R."/>
            <person name="Jetten M.S.M."/>
            <person name="Mascher T."/>
            <person name="Medema M.H."/>
            <person name="Devos D.P."/>
            <person name="Kaster A.-K."/>
            <person name="Ovreas L."/>
            <person name="Rohde M."/>
            <person name="Galperin M.Y."/>
            <person name="Jogler C."/>
        </authorList>
    </citation>
    <scope>NUCLEOTIDE SEQUENCE [LARGE SCALE GENOMIC DNA]</scope>
    <source>
        <strain evidence="5 6">HG66A1</strain>
    </source>
</reference>
<dbReference type="InterPro" id="IPR011991">
    <property type="entry name" value="ArsR-like_HTH"/>
</dbReference>
<dbReference type="SMART" id="SM00347">
    <property type="entry name" value="HTH_MARR"/>
    <property type="match status" value="1"/>
</dbReference>
<keyword evidence="2" id="KW-0238">DNA-binding</keyword>
<dbReference type="Pfam" id="PF01047">
    <property type="entry name" value="MarR"/>
    <property type="match status" value="1"/>
</dbReference>
<keyword evidence="3" id="KW-0804">Transcription</keyword>
<dbReference type="EMBL" id="CP036266">
    <property type="protein sequence ID" value="QDT23295.1"/>
    <property type="molecule type" value="Genomic_DNA"/>
</dbReference>
<proteinExistence type="predicted"/>
<dbReference type="AlphaFoldDB" id="A0A517PVA4"/>
<keyword evidence="1" id="KW-0805">Transcription regulation</keyword>
<evidence type="ECO:0000313" key="6">
    <source>
        <dbReference type="Proteomes" id="UP000320421"/>
    </source>
</evidence>
<evidence type="ECO:0000256" key="1">
    <source>
        <dbReference type="ARBA" id="ARBA00023015"/>
    </source>
</evidence>
<evidence type="ECO:0000256" key="2">
    <source>
        <dbReference type="ARBA" id="ARBA00023125"/>
    </source>
</evidence>
<evidence type="ECO:0000256" key="3">
    <source>
        <dbReference type="ARBA" id="ARBA00023163"/>
    </source>
</evidence>
<dbReference type="PANTHER" id="PTHR42756">
    <property type="entry name" value="TRANSCRIPTIONAL REGULATOR, MARR"/>
    <property type="match status" value="1"/>
</dbReference>
<dbReference type="InterPro" id="IPR036388">
    <property type="entry name" value="WH-like_DNA-bd_sf"/>
</dbReference>
<dbReference type="RefSeq" id="WP_145190494.1">
    <property type="nucleotide sequence ID" value="NZ_CP036266.1"/>
</dbReference>
<evidence type="ECO:0000313" key="5">
    <source>
        <dbReference type="EMBL" id="QDT23295.1"/>
    </source>
</evidence>
<dbReference type="OrthoDB" id="9799747at2"/>
<organism evidence="5 6">
    <name type="scientific">Gimesia chilikensis</name>
    <dbReference type="NCBI Taxonomy" id="2605989"/>
    <lineage>
        <taxon>Bacteria</taxon>
        <taxon>Pseudomonadati</taxon>
        <taxon>Planctomycetota</taxon>
        <taxon>Planctomycetia</taxon>
        <taxon>Planctomycetales</taxon>
        <taxon>Planctomycetaceae</taxon>
        <taxon>Gimesia</taxon>
    </lineage>
</organism>
<dbReference type="PROSITE" id="PS50995">
    <property type="entry name" value="HTH_MARR_2"/>
    <property type="match status" value="1"/>
</dbReference>
<name>A0A517PVA4_9PLAN</name>
<sequence length="163" mass="18246">MAQDLIDVLIRQWKTERPDLNVEPMGVVGRVLRLATRLERRVSETLKPYGLTVGGFDILATLRRTGNPQGLTPTELMEAVMLSSGAMTNRIDRLEEQGLVERRPSPNDRRSLQVLLTAEGRKVVDEAVADRLDEAEDALCVLKAEERDQLADLLRAMLQGLND</sequence>
<dbReference type="Proteomes" id="UP000320421">
    <property type="component" value="Chromosome"/>
</dbReference>
<feature type="domain" description="HTH marR-type" evidence="4">
    <location>
        <begin position="24"/>
        <end position="159"/>
    </location>
</feature>
<dbReference type="PRINTS" id="PR00598">
    <property type="entry name" value="HTHMARR"/>
</dbReference>
<dbReference type="SUPFAM" id="SSF46785">
    <property type="entry name" value="Winged helix' DNA-binding domain"/>
    <property type="match status" value="1"/>
</dbReference>
<dbReference type="InterPro" id="IPR000835">
    <property type="entry name" value="HTH_MarR-typ"/>
</dbReference>
<protein>
    <submittedName>
        <fullName evidence="5">Multiple antibiotic resistance protein MarR</fullName>
    </submittedName>
</protein>
<dbReference type="GO" id="GO:0003700">
    <property type="term" value="F:DNA-binding transcription factor activity"/>
    <property type="evidence" value="ECO:0007669"/>
    <property type="project" value="InterPro"/>
</dbReference>
<dbReference type="GO" id="GO:0003677">
    <property type="term" value="F:DNA binding"/>
    <property type="evidence" value="ECO:0007669"/>
    <property type="project" value="UniProtKB-KW"/>
</dbReference>
<evidence type="ECO:0000259" key="4">
    <source>
        <dbReference type="PROSITE" id="PS50995"/>
    </source>
</evidence>
<keyword evidence="6" id="KW-1185">Reference proteome</keyword>
<dbReference type="InterPro" id="IPR023187">
    <property type="entry name" value="Tscrpt_reg_MarR-type_CS"/>
</dbReference>
<dbReference type="PANTHER" id="PTHR42756:SF1">
    <property type="entry name" value="TRANSCRIPTIONAL REPRESSOR OF EMRAB OPERON"/>
    <property type="match status" value="1"/>
</dbReference>